<evidence type="ECO:0000256" key="1">
    <source>
        <dbReference type="SAM" id="Coils"/>
    </source>
</evidence>
<accession>A0A6J5MBS6</accession>
<organism evidence="3">
    <name type="scientific">uncultured Caudovirales phage</name>
    <dbReference type="NCBI Taxonomy" id="2100421"/>
    <lineage>
        <taxon>Viruses</taxon>
        <taxon>Duplodnaviria</taxon>
        <taxon>Heunggongvirae</taxon>
        <taxon>Uroviricota</taxon>
        <taxon>Caudoviricetes</taxon>
        <taxon>Peduoviridae</taxon>
        <taxon>Maltschvirus</taxon>
        <taxon>Maltschvirus maltsch</taxon>
    </lineage>
</organism>
<feature type="compositionally biased region" description="Acidic residues" evidence="2">
    <location>
        <begin position="44"/>
        <end position="60"/>
    </location>
</feature>
<dbReference type="InterPro" id="IPR057966">
    <property type="entry name" value="T4_SCAF"/>
</dbReference>
<reference evidence="3" key="1">
    <citation type="submission" date="2020-04" db="EMBL/GenBank/DDBJ databases">
        <authorList>
            <person name="Chiriac C."/>
            <person name="Salcher M."/>
            <person name="Ghai R."/>
            <person name="Kavagutti S V."/>
        </authorList>
    </citation>
    <scope>NUCLEOTIDE SEQUENCE</scope>
</reference>
<proteinExistence type="predicted"/>
<feature type="compositionally biased region" description="Basic and acidic residues" evidence="2">
    <location>
        <begin position="185"/>
        <end position="194"/>
    </location>
</feature>
<feature type="compositionally biased region" description="Acidic residues" evidence="2">
    <location>
        <begin position="81"/>
        <end position="184"/>
    </location>
</feature>
<keyword evidence="1" id="KW-0175">Coiled coil</keyword>
<feature type="coiled-coil region" evidence="1">
    <location>
        <begin position="322"/>
        <end position="356"/>
    </location>
</feature>
<dbReference type="EMBL" id="LR796388">
    <property type="protein sequence ID" value="CAB4141179.1"/>
    <property type="molecule type" value="Genomic_DNA"/>
</dbReference>
<evidence type="ECO:0000256" key="2">
    <source>
        <dbReference type="SAM" id="MobiDB-lite"/>
    </source>
</evidence>
<sequence>MPITTKFLRDICESAEADVPTHPSDAAAQIPDSLSAKNKVEVKENDEDSMEDDTMEENLESDLPVHPSDAGEQIPDRLKEEDDEDMEDEDEDEDEMGMNEEEEDEKELSEEDEMDKEEDELTEEEEDEKELSEEDEMDKEEDELTEEEDKEEDELTEEEDEEEKTVSEEEEKEDEEELTEEDGELSDKEDKKMEEEEDEAVKEATDALTKDENLPESFKKKATAIFEAAIKRTTKKRVVAEKKKLVENYNKKLKTTKKKVSETIVNKVDGYLDYVVEEWMKENKVAIESALRSEITEKFISGLKNLFESHYIEVPAKKKNVLVEQERKIKNLEKNLNEEINKNVELRKQNIQLKRVSIIKKLTEGMTVSDMAKFVDLCEGVSFDDAASFKQKLKVIKENYFPKVAKASKDIDATLLTEGGLKHEEVKPKATEVDIFADVISRMVKR</sequence>
<feature type="compositionally biased region" description="Basic and acidic residues" evidence="2">
    <location>
        <begin position="201"/>
        <end position="213"/>
    </location>
</feature>
<protein>
    <submittedName>
        <fullName evidence="3">Prohead core protein</fullName>
    </submittedName>
</protein>
<feature type="region of interest" description="Disordered" evidence="2">
    <location>
        <begin position="16"/>
        <end position="213"/>
    </location>
</feature>
<gene>
    <name evidence="3" type="ORF">UFOVP410_18</name>
</gene>
<name>A0A6J5MBS6_9CAUD</name>
<dbReference type="Pfam" id="PF25623">
    <property type="entry name" value="T4_CASP"/>
    <property type="match status" value="1"/>
</dbReference>
<evidence type="ECO:0000313" key="3">
    <source>
        <dbReference type="EMBL" id="CAB4141179.1"/>
    </source>
</evidence>